<gene>
    <name evidence="2" type="ORF">C7999DRAFT_18293</name>
</gene>
<dbReference type="AlphaFoldDB" id="A0AAN7CJN3"/>
<evidence type="ECO:0000256" key="1">
    <source>
        <dbReference type="SAM" id="MobiDB-lite"/>
    </source>
</evidence>
<dbReference type="EMBL" id="MU857830">
    <property type="protein sequence ID" value="KAK4243343.1"/>
    <property type="molecule type" value="Genomic_DNA"/>
</dbReference>
<evidence type="ECO:0000313" key="2">
    <source>
        <dbReference type="EMBL" id="KAK4243343.1"/>
    </source>
</evidence>
<proteinExistence type="predicted"/>
<protein>
    <recommendedName>
        <fullName evidence="4">CENP-V/GFA domain-containing protein</fullName>
    </recommendedName>
</protein>
<feature type="compositionally biased region" description="Basic and acidic residues" evidence="1">
    <location>
        <begin position="164"/>
        <end position="173"/>
    </location>
</feature>
<name>A0AAN7CJN3_9PEZI</name>
<reference evidence="2" key="1">
    <citation type="journal article" date="2023" name="Mol. Phylogenet. Evol.">
        <title>Genome-scale phylogeny and comparative genomics of the fungal order Sordariales.</title>
        <authorList>
            <person name="Hensen N."/>
            <person name="Bonometti L."/>
            <person name="Westerberg I."/>
            <person name="Brannstrom I.O."/>
            <person name="Guillou S."/>
            <person name="Cros-Aarteil S."/>
            <person name="Calhoun S."/>
            <person name="Haridas S."/>
            <person name="Kuo A."/>
            <person name="Mondo S."/>
            <person name="Pangilinan J."/>
            <person name="Riley R."/>
            <person name="LaButti K."/>
            <person name="Andreopoulos B."/>
            <person name="Lipzen A."/>
            <person name="Chen C."/>
            <person name="Yan M."/>
            <person name="Daum C."/>
            <person name="Ng V."/>
            <person name="Clum A."/>
            <person name="Steindorff A."/>
            <person name="Ohm R.A."/>
            <person name="Martin F."/>
            <person name="Silar P."/>
            <person name="Natvig D.O."/>
            <person name="Lalanne C."/>
            <person name="Gautier V."/>
            <person name="Ament-Velasquez S.L."/>
            <person name="Kruys A."/>
            <person name="Hutchinson M.I."/>
            <person name="Powell A.J."/>
            <person name="Barry K."/>
            <person name="Miller A.N."/>
            <person name="Grigoriev I.V."/>
            <person name="Debuchy R."/>
            <person name="Gladieux P."/>
            <person name="Hiltunen Thoren M."/>
            <person name="Johannesson H."/>
        </authorList>
    </citation>
    <scope>NUCLEOTIDE SEQUENCE</scope>
    <source>
        <strain evidence="2">CBS 359.72</strain>
    </source>
</reference>
<evidence type="ECO:0008006" key="4">
    <source>
        <dbReference type="Google" id="ProtNLM"/>
    </source>
</evidence>
<evidence type="ECO:0000313" key="3">
    <source>
        <dbReference type="Proteomes" id="UP001303647"/>
    </source>
</evidence>
<keyword evidence="3" id="KW-1185">Reference proteome</keyword>
<dbReference type="Proteomes" id="UP001303647">
    <property type="component" value="Unassembled WGS sequence"/>
</dbReference>
<sequence>MNSGRPLRGGCHCGRNLYIIQLPEGRNTAKTIQVLFDSHPSHRSTLATPLPAYLRVPLQYYRTLTLPYHEDETNGQIHRVYHPPGEPHAMRHFCGFCGTPLSYWSESPPNEADFIRLTLGSLLPRDLGDLEEWGLAFPGSGCDSGSSGAGTPISSEEEDTDDKTEEKRNERGVHTGISTGTEGRREMGELRESGWARVGVLPWFETLTEGSRLGATLRRTRGGGTDPTGRVKVEWEVTEWSAEDDEGGESPRKRKLDEAENAGEAWRTQGVRVQ</sequence>
<reference evidence="2" key="2">
    <citation type="submission" date="2023-05" db="EMBL/GenBank/DDBJ databases">
        <authorList>
            <consortium name="Lawrence Berkeley National Laboratory"/>
            <person name="Steindorff A."/>
            <person name="Hensen N."/>
            <person name="Bonometti L."/>
            <person name="Westerberg I."/>
            <person name="Brannstrom I.O."/>
            <person name="Guillou S."/>
            <person name="Cros-Aarteil S."/>
            <person name="Calhoun S."/>
            <person name="Haridas S."/>
            <person name="Kuo A."/>
            <person name="Mondo S."/>
            <person name="Pangilinan J."/>
            <person name="Riley R."/>
            <person name="Labutti K."/>
            <person name="Andreopoulos B."/>
            <person name="Lipzen A."/>
            <person name="Chen C."/>
            <person name="Yanf M."/>
            <person name="Daum C."/>
            <person name="Ng V."/>
            <person name="Clum A."/>
            <person name="Ohm R."/>
            <person name="Martin F."/>
            <person name="Silar P."/>
            <person name="Natvig D."/>
            <person name="Lalanne C."/>
            <person name="Gautier V."/>
            <person name="Ament-Velasquez S.L."/>
            <person name="Kruys A."/>
            <person name="Hutchinson M.I."/>
            <person name="Powell A.J."/>
            <person name="Barry K."/>
            <person name="Miller A.N."/>
            <person name="Grigoriev I.V."/>
            <person name="Debuchy R."/>
            <person name="Gladieux P."/>
            <person name="Thoren M.H."/>
            <person name="Johannesson H."/>
        </authorList>
    </citation>
    <scope>NUCLEOTIDE SEQUENCE</scope>
    <source>
        <strain evidence="2">CBS 359.72</strain>
    </source>
</reference>
<comment type="caution">
    <text evidence="2">The sequence shown here is derived from an EMBL/GenBank/DDBJ whole genome shotgun (WGS) entry which is preliminary data.</text>
</comment>
<feature type="region of interest" description="Disordered" evidence="1">
    <location>
        <begin position="240"/>
        <end position="274"/>
    </location>
</feature>
<feature type="compositionally biased region" description="Low complexity" evidence="1">
    <location>
        <begin position="139"/>
        <end position="150"/>
    </location>
</feature>
<organism evidence="2 3">
    <name type="scientific">Corynascus novoguineensis</name>
    <dbReference type="NCBI Taxonomy" id="1126955"/>
    <lineage>
        <taxon>Eukaryota</taxon>
        <taxon>Fungi</taxon>
        <taxon>Dikarya</taxon>
        <taxon>Ascomycota</taxon>
        <taxon>Pezizomycotina</taxon>
        <taxon>Sordariomycetes</taxon>
        <taxon>Sordariomycetidae</taxon>
        <taxon>Sordariales</taxon>
        <taxon>Chaetomiaceae</taxon>
        <taxon>Corynascus</taxon>
    </lineage>
</organism>
<feature type="region of interest" description="Disordered" evidence="1">
    <location>
        <begin position="138"/>
        <end position="181"/>
    </location>
</feature>
<accession>A0AAN7CJN3</accession>
<feature type="compositionally biased region" description="Basic and acidic residues" evidence="1">
    <location>
        <begin position="249"/>
        <end position="258"/>
    </location>
</feature>